<keyword evidence="6" id="KW-0808">Transferase</keyword>
<dbReference type="CDD" id="cd00075">
    <property type="entry name" value="HATPase"/>
    <property type="match status" value="1"/>
</dbReference>
<dbReference type="InterPro" id="IPR003594">
    <property type="entry name" value="HATPase_dom"/>
</dbReference>
<evidence type="ECO:0000256" key="12">
    <source>
        <dbReference type="ARBA" id="ARBA00023012"/>
    </source>
</evidence>
<dbReference type="Proteomes" id="UP000435649">
    <property type="component" value="Unassembled WGS sequence"/>
</dbReference>
<keyword evidence="7 14" id="KW-0812">Transmembrane</keyword>
<dbReference type="InterPro" id="IPR036097">
    <property type="entry name" value="HisK_dim/P_sf"/>
</dbReference>
<dbReference type="EMBL" id="VUNS01000003">
    <property type="protein sequence ID" value="MST96174.1"/>
    <property type="molecule type" value="Genomic_DNA"/>
</dbReference>
<evidence type="ECO:0000256" key="7">
    <source>
        <dbReference type="ARBA" id="ARBA00022692"/>
    </source>
</evidence>
<evidence type="ECO:0000256" key="10">
    <source>
        <dbReference type="ARBA" id="ARBA00022840"/>
    </source>
</evidence>
<keyword evidence="13 14" id="KW-0472">Membrane</keyword>
<organism evidence="17 18">
    <name type="scientific">Victivallis lenta</name>
    <dbReference type="NCBI Taxonomy" id="2606640"/>
    <lineage>
        <taxon>Bacteria</taxon>
        <taxon>Pseudomonadati</taxon>
        <taxon>Lentisphaerota</taxon>
        <taxon>Lentisphaeria</taxon>
        <taxon>Victivallales</taxon>
        <taxon>Victivallaceae</taxon>
        <taxon>Victivallis</taxon>
    </lineage>
</organism>
<evidence type="ECO:0000256" key="2">
    <source>
        <dbReference type="ARBA" id="ARBA00004236"/>
    </source>
</evidence>
<dbReference type="SUPFAM" id="SSF55874">
    <property type="entry name" value="ATPase domain of HSP90 chaperone/DNA topoisomerase II/histidine kinase"/>
    <property type="match status" value="1"/>
</dbReference>
<dbReference type="GO" id="GO:0005886">
    <property type="term" value="C:plasma membrane"/>
    <property type="evidence" value="ECO:0007669"/>
    <property type="project" value="UniProtKB-SubCell"/>
</dbReference>
<dbReference type="SUPFAM" id="SSF158472">
    <property type="entry name" value="HAMP domain-like"/>
    <property type="match status" value="1"/>
</dbReference>
<dbReference type="InterPro" id="IPR050428">
    <property type="entry name" value="TCS_sensor_his_kinase"/>
</dbReference>
<evidence type="ECO:0000256" key="4">
    <source>
        <dbReference type="ARBA" id="ARBA00022475"/>
    </source>
</evidence>
<dbReference type="InterPro" id="IPR036890">
    <property type="entry name" value="HATPase_C_sf"/>
</dbReference>
<feature type="domain" description="HAMP" evidence="16">
    <location>
        <begin position="255"/>
        <end position="308"/>
    </location>
</feature>
<feature type="domain" description="Histidine kinase" evidence="15">
    <location>
        <begin position="316"/>
        <end position="531"/>
    </location>
</feature>
<evidence type="ECO:0000256" key="3">
    <source>
        <dbReference type="ARBA" id="ARBA00012438"/>
    </source>
</evidence>
<dbReference type="Pfam" id="PF02518">
    <property type="entry name" value="HATPase_c"/>
    <property type="match status" value="1"/>
</dbReference>
<comment type="catalytic activity">
    <reaction evidence="1">
        <text>ATP + protein L-histidine = ADP + protein N-phospho-L-histidine.</text>
        <dbReference type="EC" id="2.7.13.3"/>
    </reaction>
</comment>
<dbReference type="PANTHER" id="PTHR45436:SF8">
    <property type="entry name" value="HISTIDINE KINASE"/>
    <property type="match status" value="1"/>
</dbReference>
<dbReference type="PROSITE" id="PS50885">
    <property type="entry name" value="HAMP"/>
    <property type="match status" value="1"/>
</dbReference>
<evidence type="ECO:0000256" key="13">
    <source>
        <dbReference type="ARBA" id="ARBA00023136"/>
    </source>
</evidence>
<dbReference type="InterPro" id="IPR003660">
    <property type="entry name" value="HAMP_dom"/>
</dbReference>
<evidence type="ECO:0000256" key="14">
    <source>
        <dbReference type="SAM" id="Phobius"/>
    </source>
</evidence>
<keyword evidence="4" id="KW-1003">Cell membrane</keyword>
<dbReference type="Gene3D" id="6.10.340.10">
    <property type="match status" value="1"/>
</dbReference>
<dbReference type="CDD" id="cd00082">
    <property type="entry name" value="HisKA"/>
    <property type="match status" value="1"/>
</dbReference>
<name>A0A844FZL6_9BACT</name>
<dbReference type="CDD" id="cd06225">
    <property type="entry name" value="HAMP"/>
    <property type="match status" value="1"/>
</dbReference>
<keyword evidence="10" id="KW-0067">ATP-binding</keyword>
<dbReference type="PANTHER" id="PTHR45436">
    <property type="entry name" value="SENSOR HISTIDINE KINASE YKOH"/>
    <property type="match status" value="1"/>
</dbReference>
<evidence type="ECO:0000313" key="17">
    <source>
        <dbReference type="EMBL" id="MST96174.1"/>
    </source>
</evidence>
<dbReference type="InterPro" id="IPR003661">
    <property type="entry name" value="HisK_dim/P_dom"/>
</dbReference>
<dbReference type="RefSeq" id="WP_154417050.1">
    <property type="nucleotide sequence ID" value="NZ_VUNS01000003.1"/>
</dbReference>
<dbReference type="Pfam" id="PF00512">
    <property type="entry name" value="HisKA"/>
    <property type="match status" value="1"/>
</dbReference>
<keyword evidence="5" id="KW-0597">Phosphoprotein</keyword>
<gene>
    <name evidence="17" type="ORF">FYJ85_03830</name>
</gene>
<dbReference type="EC" id="2.7.13.3" evidence="3"/>
<dbReference type="PRINTS" id="PR00344">
    <property type="entry name" value="BCTRLSENSOR"/>
</dbReference>
<keyword evidence="8" id="KW-0547">Nucleotide-binding</keyword>
<evidence type="ECO:0000259" key="15">
    <source>
        <dbReference type="PROSITE" id="PS50109"/>
    </source>
</evidence>
<dbReference type="SMART" id="SM00387">
    <property type="entry name" value="HATPase_c"/>
    <property type="match status" value="1"/>
</dbReference>
<proteinExistence type="predicted"/>
<dbReference type="SUPFAM" id="SSF47384">
    <property type="entry name" value="Homodimeric domain of signal transducing histidine kinase"/>
    <property type="match status" value="1"/>
</dbReference>
<comment type="caution">
    <text evidence="17">The sequence shown here is derived from an EMBL/GenBank/DDBJ whole genome shotgun (WGS) entry which is preliminary data.</text>
</comment>
<evidence type="ECO:0000256" key="1">
    <source>
        <dbReference type="ARBA" id="ARBA00000085"/>
    </source>
</evidence>
<dbReference type="PROSITE" id="PS50109">
    <property type="entry name" value="HIS_KIN"/>
    <property type="match status" value="1"/>
</dbReference>
<evidence type="ECO:0000256" key="6">
    <source>
        <dbReference type="ARBA" id="ARBA00022679"/>
    </source>
</evidence>
<evidence type="ECO:0000256" key="11">
    <source>
        <dbReference type="ARBA" id="ARBA00022989"/>
    </source>
</evidence>
<protein>
    <recommendedName>
        <fullName evidence="3">histidine kinase</fullName>
        <ecNumber evidence="3">2.7.13.3</ecNumber>
    </recommendedName>
</protein>
<evidence type="ECO:0000256" key="9">
    <source>
        <dbReference type="ARBA" id="ARBA00022777"/>
    </source>
</evidence>
<dbReference type="FunFam" id="3.30.565.10:FF:000023">
    <property type="entry name" value="PAS domain-containing sensor histidine kinase"/>
    <property type="match status" value="1"/>
</dbReference>
<dbReference type="GO" id="GO:0005524">
    <property type="term" value="F:ATP binding"/>
    <property type="evidence" value="ECO:0007669"/>
    <property type="project" value="UniProtKB-KW"/>
</dbReference>
<dbReference type="AlphaFoldDB" id="A0A844FZL6"/>
<evidence type="ECO:0000313" key="18">
    <source>
        <dbReference type="Proteomes" id="UP000435649"/>
    </source>
</evidence>
<dbReference type="GO" id="GO:0000155">
    <property type="term" value="F:phosphorelay sensor kinase activity"/>
    <property type="evidence" value="ECO:0007669"/>
    <property type="project" value="InterPro"/>
</dbReference>
<keyword evidence="18" id="KW-1185">Reference proteome</keyword>
<reference evidence="17 18" key="1">
    <citation type="submission" date="2019-08" db="EMBL/GenBank/DDBJ databases">
        <title>In-depth cultivation of the pig gut microbiome towards novel bacterial diversity and tailored functional studies.</title>
        <authorList>
            <person name="Wylensek D."/>
            <person name="Hitch T.C.A."/>
            <person name="Clavel T."/>
        </authorList>
    </citation>
    <scope>NUCLEOTIDE SEQUENCE [LARGE SCALE GENOMIC DNA]</scope>
    <source>
        <strain evidence="17 18">BBE-744-WT-12</strain>
    </source>
</reference>
<keyword evidence="11 14" id="KW-1133">Transmembrane helix</keyword>
<dbReference type="InterPro" id="IPR004358">
    <property type="entry name" value="Sig_transdc_His_kin-like_C"/>
</dbReference>
<feature type="transmembrane region" description="Helical" evidence="14">
    <location>
        <begin position="234"/>
        <end position="255"/>
    </location>
</feature>
<comment type="subcellular location">
    <subcellularLocation>
        <location evidence="2">Cell membrane</location>
    </subcellularLocation>
</comment>
<evidence type="ECO:0000256" key="5">
    <source>
        <dbReference type="ARBA" id="ARBA00022553"/>
    </source>
</evidence>
<dbReference type="SMART" id="SM00388">
    <property type="entry name" value="HisKA"/>
    <property type="match status" value="1"/>
</dbReference>
<dbReference type="Gene3D" id="3.30.565.10">
    <property type="entry name" value="Histidine kinase-like ATPase, C-terminal domain"/>
    <property type="match status" value="1"/>
</dbReference>
<dbReference type="SMART" id="SM00304">
    <property type="entry name" value="HAMP"/>
    <property type="match status" value="1"/>
</dbReference>
<evidence type="ECO:0000259" key="16">
    <source>
        <dbReference type="PROSITE" id="PS50885"/>
    </source>
</evidence>
<keyword evidence="9 17" id="KW-0418">Kinase</keyword>
<keyword evidence="12" id="KW-0902">Two-component regulatory system</keyword>
<sequence length="531" mass="58986">MSWSSGFAFFSKLRFKAALWYLVLFAASSVLLFFLVSRYVANDMLRGADWLLESTVRDLAATYLTGKNTARYGQQIPLAEVPRMELAAFRARFPGIRPLIAYRSEVGDQTFHTLFGSRWRELYEFRLESDGRAYSRLLNPEQNLPFLRKEFEDKLQSFGSDNIYFRFRRPDGPAFESNGLRKGGGDTAGSGLSTVTEDGRRFRVMTLSLFDGSVIEAGRSLRDMDERLAAYTRLFLVFLAAVLTLGAGAGYLVAWRLTSGIERVSDAARRIADGDLSQRVGAKHESDEIDRLVDAFNAMSENNEALVTELRTVTDDIAHDLRTPLTRIRGMAEVTAAGETSPDGFREMCGAVAEECDSMMQLINEMLEITRTESAIDRLERSEFSLSGLVQQAGALFCEIAEDRNVALAVSVPEQEIAIRADKLKIQRMTANLLDNALKFTPPGGRVELTLALRNGAPVLEVRDTGCGISPAEKEKIFKRFYRCDASRTLPGNGLGLAMVQAIAHAHRARIEVESEPGKGSCFSVIFPQNT</sequence>
<dbReference type="Gene3D" id="1.10.287.130">
    <property type="match status" value="1"/>
</dbReference>
<dbReference type="InterPro" id="IPR005467">
    <property type="entry name" value="His_kinase_dom"/>
</dbReference>
<feature type="transmembrane region" description="Helical" evidence="14">
    <location>
        <begin position="20"/>
        <end position="41"/>
    </location>
</feature>
<accession>A0A844FZL6</accession>
<dbReference type="Pfam" id="PF00672">
    <property type="entry name" value="HAMP"/>
    <property type="match status" value="1"/>
</dbReference>
<evidence type="ECO:0000256" key="8">
    <source>
        <dbReference type="ARBA" id="ARBA00022741"/>
    </source>
</evidence>